<keyword evidence="2" id="KW-0812">Transmembrane</keyword>
<dbReference type="EMBL" id="JBHSGF010000002">
    <property type="protein sequence ID" value="MFC4554318.1"/>
    <property type="molecule type" value="Genomic_DNA"/>
</dbReference>
<feature type="transmembrane region" description="Helical" evidence="2">
    <location>
        <begin position="52"/>
        <end position="70"/>
    </location>
</feature>
<organism evidence="3 4">
    <name type="scientific">Georgenia faecalis</name>
    <dbReference type="NCBI Taxonomy" id="2483799"/>
    <lineage>
        <taxon>Bacteria</taxon>
        <taxon>Bacillati</taxon>
        <taxon>Actinomycetota</taxon>
        <taxon>Actinomycetes</taxon>
        <taxon>Micrococcales</taxon>
        <taxon>Bogoriellaceae</taxon>
        <taxon>Georgenia</taxon>
    </lineage>
</organism>
<evidence type="ECO:0008006" key="5">
    <source>
        <dbReference type="Google" id="ProtNLM"/>
    </source>
</evidence>
<sequence>MPSRRPTAPRQDRRPDAPHPGGAHPDGPHPDGARRGRPQPTPEQARAATRPVMWFSLVLLTAVVVPMMGVRWPLPLVSGALALAALVVGVYALVRVWRAGVRGAIVPTLAISLVLAAYLLVSAVVQAAMWPAYAAYADCTDRALTVQAERACRAELEDAVTDRILGQEAPAADRS</sequence>
<feature type="region of interest" description="Disordered" evidence="1">
    <location>
        <begin position="1"/>
        <end position="46"/>
    </location>
</feature>
<name>A0ABV9D7W8_9MICO</name>
<reference evidence="4" key="1">
    <citation type="journal article" date="2019" name="Int. J. Syst. Evol. Microbiol.">
        <title>The Global Catalogue of Microorganisms (GCM) 10K type strain sequencing project: providing services to taxonomists for standard genome sequencing and annotation.</title>
        <authorList>
            <consortium name="The Broad Institute Genomics Platform"/>
            <consortium name="The Broad Institute Genome Sequencing Center for Infectious Disease"/>
            <person name="Wu L."/>
            <person name="Ma J."/>
        </authorList>
    </citation>
    <scope>NUCLEOTIDE SEQUENCE [LARGE SCALE GENOMIC DNA]</scope>
    <source>
        <strain evidence="4">JCM 3369</strain>
    </source>
</reference>
<accession>A0ABV9D7W8</accession>
<feature type="transmembrane region" description="Helical" evidence="2">
    <location>
        <begin position="76"/>
        <end position="97"/>
    </location>
</feature>
<dbReference type="RefSeq" id="WP_122824840.1">
    <property type="nucleotide sequence ID" value="NZ_CP033325.1"/>
</dbReference>
<evidence type="ECO:0000256" key="1">
    <source>
        <dbReference type="SAM" id="MobiDB-lite"/>
    </source>
</evidence>
<evidence type="ECO:0000313" key="3">
    <source>
        <dbReference type="EMBL" id="MFC4554318.1"/>
    </source>
</evidence>
<keyword evidence="2" id="KW-0472">Membrane</keyword>
<evidence type="ECO:0000256" key="2">
    <source>
        <dbReference type="SAM" id="Phobius"/>
    </source>
</evidence>
<gene>
    <name evidence="3" type="ORF">ACFO3F_03570</name>
</gene>
<keyword evidence="4" id="KW-1185">Reference proteome</keyword>
<proteinExistence type="predicted"/>
<keyword evidence="2" id="KW-1133">Transmembrane helix</keyword>
<feature type="transmembrane region" description="Helical" evidence="2">
    <location>
        <begin position="109"/>
        <end position="133"/>
    </location>
</feature>
<protein>
    <recommendedName>
        <fullName evidence="5">AI-2E family transporter</fullName>
    </recommendedName>
</protein>
<comment type="caution">
    <text evidence="3">The sequence shown here is derived from an EMBL/GenBank/DDBJ whole genome shotgun (WGS) entry which is preliminary data.</text>
</comment>
<evidence type="ECO:0000313" key="4">
    <source>
        <dbReference type="Proteomes" id="UP001595955"/>
    </source>
</evidence>
<dbReference type="Proteomes" id="UP001595955">
    <property type="component" value="Unassembled WGS sequence"/>
</dbReference>